<evidence type="ECO:0000313" key="2">
    <source>
        <dbReference type="Proteomes" id="UP000612585"/>
    </source>
</evidence>
<dbReference type="EMBL" id="BOPG01000126">
    <property type="protein sequence ID" value="GIJ64708.1"/>
    <property type="molecule type" value="Genomic_DNA"/>
</dbReference>
<gene>
    <name evidence="1" type="ORF">Vau01_122240</name>
</gene>
<organism evidence="1 2">
    <name type="scientific">Virgisporangium aurantiacum</name>
    <dbReference type="NCBI Taxonomy" id="175570"/>
    <lineage>
        <taxon>Bacteria</taxon>
        <taxon>Bacillati</taxon>
        <taxon>Actinomycetota</taxon>
        <taxon>Actinomycetes</taxon>
        <taxon>Micromonosporales</taxon>
        <taxon>Micromonosporaceae</taxon>
        <taxon>Virgisporangium</taxon>
    </lineage>
</organism>
<proteinExistence type="predicted"/>
<evidence type="ECO:0000313" key="1">
    <source>
        <dbReference type="EMBL" id="GIJ64708.1"/>
    </source>
</evidence>
<name>A0A8J4E7Z0_9ACTN</name>
<dbReference type="Proteomes" id="UP000612585">
    <property type="component" value="Unassembled WGS sequence"/>
</dbReference>
<comment type="caution">
    <text evidence="1">The sequence shown here is derived from an EMBL/GenBank/DDBJ whole genome shotgun (WGS) entry which is preliminary data.</text>
</comment>
<accession>A0A8J4E7Z0</accession>
<protein>
    <submittedName>
        <fullName evidence="1">Uncharacterized protein</fullName>
    </submittedName>
</protein>
<keyword evidence="2" id="KW-1185">Reference proteome</keyword>
<reference evidence="1" key="1">
    <citation type="submission" date="2021-01" db="EMBL/GenBank/DDBJ databases">
        <title>Whole genome shotgun sequence of Virgisporangium aurantiacum NBRC 16421.</title>
        <authorList>
            <person name="Komaki H."/>
            <person name="Tamura T."/>
        </authorList>
    </citation>
    <scope>NUCLEOTIDE SEQUENCE</scope>
    <source>
        <strain evidence="1">NBRC 16421</strain>
    </source>
</reference>
<sequence length="247" mass="26386">MEPQLRADHVITAECIGGNVFDELRGCLRQWDGDDLSGLFTAAPCGHVAYALARLVYTAPGFTADASGNAAEIEPIGADEFERVVAGDLHVAGGVDMYDGEALIVLGDLHANSISVDETAHIIVAGTLTTRTVWGEGDVLARNLDAEFVLGYYSAGLLGVTDTLRTRLLVNTQQHDIVIGRIEAEFVADENTYRHDSPELHRQLDELAARVPPAVVDTGDNESWTVGRVDTRALLEHVAAGGSPLVS</sequence>
<dbReference type="AlphaFoldDB" id="A0A8J4E7Z0"/>